<feature type="disulfide bond" evidence="9">
    <location>
        <begin position="98"/>
        <end position="108"/>
    </location>
</feature>
<evidence type="ECO:0000256" key="5">
    <source>
        <dbReference type="ARBA" id="ARBA00022989"/>
    </source>
</evidence>
<dbReference type="SUPFAM" id="SSF56487">
    <property type="entry name" value="SRCR-like"/>
    <property type="match status" value="1"/>
</dbReference>
<evidence type="ECO:0000313" key="13">
    <source>
        <dbReference type="EMBL" id="KAI1890452.1"/>
    </source>
</evidence>
<feature type="compositionally biased region" description="Polar residues" evidence="10">
    <location>
        <begin position="270"/>
        <end position="290"/>
    </location>
</feature>
<evidence type="ECO:0000256" key="4">
    <source>
        <dbReference type="ARBA" id="ARBA00022737"/>
    </source>
</evidence>
<comment type="caution">
    <text evidence="9">Lacks conserved residue(s) required for the propagation of feature annotation.</text>
</comment>
<dbReference type="SMART" id="SM00202">
    <property type="entry name" value="SR"/>
    <property type="match status" value="1"/>
</dbReference>
<reference evidence="13" key="1">
    <citation type="submission" date="2021-01" db="EMBL/GenBank/DDBJ databases">
        <authorList>
            <person name="Zahm M."/>
            <person name="Roques C."/>
            <person name="Cabau C."/>
            <person name="Klopp C."/>
            <person name="Donnadieu C."/>
            <person name="Jouanno E."/>
            <person name="Lampietro C."/>
            <person name="Louis A."/>
            <person name="Herpin A."/>
            <person name="Echchiki A."/>
            <person name="Berthelot C."/>
            <person name="Parey E."/>
            <person name="Roest-Crollius H."/>
            <person name="Braasch I."/>
            <person name="Postlethwait J."/>
            <person name="Bobe J."/>
            <person name="Montfort J."/>
            <person name="Bouchez O."/>
            <person name="Begum T."/>
            <person name="Mejri S."/>
            <person name="Adams A."/>
            <person name="Chen W.-J."/>
            <person name="Guiguen Y."/>
        </authorList>
    </citation>
    <scope>NUCLEOTIDE SEQUENCE</scope>
    <source>
        <tissue evidence="13">Blood</tissue>
    </source>
</reference>
<feature type="transmembrane region" description="Helical" evidence="11">
    <location>
        <begin position="239"/>
        <end position="261"/>
    </location>
</feature>
<comment type="subcellular location">
    <subcellularLocation>
        <location evidence="1">Membrane</location>
        <topology evidence="1">Single-pass membrane protein</topology>
    </subcellularLocation>
</comment>
<comment type="caution">
    <text evidence="13">The sequence shown here is derived from an EMBL/GenBank/DDBJ whole genome shotgun (WGS) entry which is preliminary data.</text>
</comment>
<dbReference type="PANTHER" id="PTHR19331:SF468">
    <property type="entry name" value="SCAVENGER RECEPTOR CYSTEINE-RICH TYPE 1 PROTEIN M160"/>
    <property type="match status" value="1"/>
</dbReference>
<keyword evidence="6 11" id="KW-0472">Membrane</keyword>
<keyword evidence="5 11" id="KW-1133">Transmembrane helix</keyword>
<sequence>MEVFYSYHTYTTTLSLPVVAIAEEAPVRLVSRFQGSHCAGRLEMLVQSDWAPVCRGTSDTAVGRVVCRELGCGILLSAGYARASTTQQVRNSVGKVECSGEEAKLQECSIALQRCPTRELKEIVCSDFLPPPKLSVSGYGDVSDVYVHVESPLEISCTVNEERLRGEQIVIDLVNAKTRNSYGSKFLSSVEPTTFKLSAPVTPGQYACYATFHGFQQTAKSTLSNTVDITTGTWYPPSAGLIVGALSAILLGAGILVYICIGRVSKGESQDNATPQEEQPEDSITSSQAGMDNPATIPELNTEISATPPGGSAENPTTTR</sequence>
<evidence type="ECO:0000256" key="2">
    <source>
        <dbReference type="ARBA" id="ARBA00022692"/>
    </source>
</evidence>
<dbReference type="Proteomes" id="UP000829720">
    <property type="component" value="Unassembled WGS sequence"/>
</dbReference>
<accession>A0A8T3D365</accession>
<dbReference type="AlphaFoldDB" id="A0A8T3D365"/>
<dbReference type="OrthoDB" id="8719906at2759"/>
<proteinExistence type="predicted"/>
<dbReference type="PRINTS" id="PR00258">
    <property type="entry name" value="SPERACTRCPTR"/>
</dbReference>
<evidence type="ECO:0000256" key="3">
    <source>
        <dbReference type="ARBA" id="ARBA00022729"/>
    </source>
</evidence>
<evidence type="ECO:0000256" key="6">
    <source>
        <dbReference type="ARBA" id="ARBA00023136"/>
    </source>
</evidence>
<evidence type="ECO:0000256" key="10">
    <source>
        <dbReference type="SAM" id="MobiDB-lite"/>
    </source>
</evidence>
<keyword evidence="3" id="KW-0732">Signal</keyword>
<dbReference type="InterPro" id="IPR036772">
    <property type="entry name" value="SRCR-like_dom_sf"/>
</dbReference>
<organism evidence="13 14">
    <name type="scientific">Albula goreensis</name>
    <dbReference type="NCBI Taxonomy" id="1534307"/>
    <lineage>
        <taxon>Eukaryota</taxon>
        <taxon>Metazoa</taxon>
        <taxon>Chordata</taxon>
        <taxon>Craniata</taxon>
        <taxon>Vertebrata</taxon>
        <taxon>Euteleostomi</taxon>
        <taxon>Actinopterygii</taxon>
        <taxon>Neopterygii</taxon>
        <taxon>Teleostei</taxon>
        <taxon>Albuliformes</taxon>
        <taxon>Albulidae</taxon>
        <taxon>Albula</taxon>
    </lineage>
</organism>
<keyword evidence="8" id="KW-0325">Glycoprotein</keyword>
<dbReference type="PROSITE" id="PS50287">
    <property type="entry name" value="SRCR_2"/>
    <property type="match status" value="1"/>
</dbReference>
<keyword evidence="14" id="KW-1185">Reference proteome</keyword>
<feature type="domain" description="SRCR" evidence="12">
    <location>
        <begin position="27"/>
        <end position="126"/>
    </location>
</feature>
<keyword evidence="7 9" id="KW-1015">Disulfide bond</keyword>
<feature type="region of interest" description="Disordered" evidence="10">
    <location>
        <begin position="268"/>
        <end position="320"/>
    </location>
</feature>
<evidence type="ECO:0000256" key="8">
    <source>
        <dbReference type="ARBA" id="ARBA00023180"/>
    </source>
</evidence>
<protein>
    <recommendedName>
        <fullName evidence="12">SRCR domain-containing protein</fullName>
    </recommendedName>
</protein>
<dbReference type="InterPro" id="IPR001190">
    <property type="entry name" value="SRCR"/>
</dbReference>
<evidence type="ECO:0000256" key="7">
    <source>
        <dbReference type="ARBA" id="ARBA00023157"/>
    </source>
</evidence>
<dbReference type="Gene3D" id="3.10.250.10">
    <property type="entry name" value="SRCR-like domain"/>
    <property type="match status" value="1"/>
</dbReference>
<keyword evidence="4" id="KW-0677">Repeat</keyword>
<evidence type="ECO:0000259" key="12">
    <source>
        <dbReference type="PROSITE" id="PS50287"/>
    </source>
</evidence>
<dbReference type="PANTHER" id="PTHR19331">
    <property type="entry name" value="SCAVENGER RECEPTOR DOMAIN-CONTAINING"/>
    <property type="match status" value="1"/>
</dbReference>
<keyword evidence="2 11" id="KW-0812">Transmembrane</keyword>
<evidence type="ECO:0000256" key="11">
    <source>
        <dbReference type="SAM" id="Phobius"/>
    </source>
</evidence>
<dbReference type="FunFam" id="3.10.250.10:FF:000016">
    <property type="entry name" value="Scavenger receptor cysteine-rich protein type 12"/>
    <property type="match status" value="1"/>
</dbReference>
<name>A0A8T3D365_9TELE</name>
<evidence type="ECO:0000256" key="1">
    <source>
        <dbReference type="ARBA" id="ARBA00004167"/>
    </source>
</evidence>
<dbReference type="EMBL" id="JAERUA010000014">
    <property type="protein sequence ID" value="KAI1890452.1"/>
    <property type="molecule type" value="Genomic_DNA"/>
</dbReference>
<dbReference type="GO" id="GO:0016020">
    <property type="term" value="C:membrane"/>
    <property type="evidence" value="ECO:0007669"/>
    <property type="project" value="UniProtKB-SubCell"/>
</dbReference>
<gene>
    <name evidence="13" type="ORF">AGOR_G00153850</name>
</gene>
<evidence type="ECO:0000313" key="14">
    <source>
        <dbReference type="Proteomes" id="UP000829720"/>
    </source>
</evidence>
<evidence type="ECO:0000256" key="9">
    <source>
        <dbReference type="PROSITE-ProRule" id="PRU00196"/>
    </source>
</evidence>
<dbReference type="Pfam" id="PF00530">
    <property type="entry name" value="SRCR"/>
    <property type="match status" value="1"/>
</dbReference>